<dbReference type="EMBL" id="LSMT01000330">
    <property type="protein sequence ID" value="PFX20102.1"/>
    <property type="molecule type" value="Genomic_DNA"/>
</dbReference>
<reference evidence="5" key="1">
    <citation type="journal article" date="2017" name="bioRxiv">
        <title>Comparative analysis of the genomes of Stylophora pistillata and Acropora digitifera provides evidence for extensive differences between species of corals.</title>
        <authorList>
            <person name="Voolstra C.R."/>
            <person name="Li Y."/>
            <person name="Liew Y.J."/>
            <person name="Baumgarten S."/>
            <person name="Zoccola D."/>
            <person name="Flot J.-F."/>
            <person name="Tambutte S."/>
            <person name="Allemand D."/>
            <person name="Aranda M."/>
        </authorList>
    </citation>
    <scope>NUCLEOTIDE SEQUENCE [LARGE SCALE GENOMIC DNA]</scope>
</reference>
<feature type="compositionally biased region" description="Basic and acidic residues" evidence="1">
    <location>
        <begin position="753"/>
        <end position="772"/>
    </location>
</feature>
<name>A0A2B4RV54_STYPI</name>
<dbReference type="OrthoDB" id="5985491at2759"/>
<evidence type="ECO:0000256" key="1">
    <source>
        <dbReference type="SAM" id="MobiDB-lite"/>
    </source>
</evidence>
<evidence type="ECO:0000259" key="3">
    <source>
        <dbReference type="PROSITE" id="PS50835"/>
    </source>
</evidence>
<accession>A0A2B4RV54</accession>
<dbReference type="PROSITE" id="PS50835">
    <property type="entry name" value="IG_LIKE"/>
    <property type="match status" value="2"/>
</dbReference>
<dbReference type="PANTHER" id="PTHR47510">
    <property type="entry name" value="REVERSE TRANSCRIPTASE DOMAIN-CONTAINING PROTEIN"/>
    <property type="match status" value="1"/>
</dbReference>
<keyword evidence="2" id="KW-0812">Transmembrane</keyword>
<dbReference type="Proteomes" id="UP000225706">
    <property type="component" value="Unassembled WGS sequence"/>
</dbReference>
<sequence>MISMLVLVSETRLKNEVPNTVVNISGYNIFRRDRNWSGCDSRNKGGIAIYTRSNLSVIDVYRSNLYEFIFLTVLLPSGNCILLSGLYRPPKTTYQECDLMDYLLHFFDTMLDKHPNVTIVCGGDLNHLDLTRLKRITGWTALVDFPTRGDSFLDNCLTDRPELFGKALSIKMLIKTDHIGFIVPAGKKLKPIRQKLQFRDCREHRKRALYIALASECWDDVLEADSIETAVNILELKILTNINWCMPLRTVSLSSRDPSWMTPLVKYMLRSKSPISVLRINKHRELSRRVLEVIGENRRLLVEGKMGSRERWKNVDLISQRRRSTNVSLDRETAQDLNEYFGDLCTDGDSVEPALLEIGPEVKVPEISERYVWNSLSTLKKTATGPDQIPFWVWKDQAEIFTSIITKLWNLSLATHQWPRSWKRANINPLPKVDVPVERGDFRGINVTPVIARALEKAVYKIHVQRPVEEQLLDSQFAYRERGSSTDALLLIPNKICKFLDDPKYPARIENFQREILEASHQNVTLQCPAAGNPPPKYTWSPCRGVCDELKLHLGEVVSDGVYTCSVTNNLGSDAENVTLFIAAKTVNVTLVVTSEDCTEGVTSSVKEKLIKLIDTIFEPSDLNYIAADLKGYSCGSVTVYMALKFNSITKEKDVIAKIRTAVMNGTTEGFTFDVSSITGTRIPPEKATEVLTSPTSTPKGLKLWMIILIVVGVLFLVVLVGNICCWCFSATTCIVAVIRCIRKCICKENQDSNEDHTNECQDTKRESERRSGHGASAPKEPLIEYTVVDETKKIKKRGLTVVQWENENSVSVVDEKQVVGAVELKEGTTIDTSTVSPQITSASDSENVTEGSELVLFCNATGKPVPNITWTRVLEDGTDSQKLFVGNPWIIVSISRTATGTYSCTADNGIRSPVNHTISVNVLCEYTLFF</sequence>
<dbReference type="SMART" id="SM00409">
    <property type="entry name" value="IG"/>
    <property type="match status" value="2"/>
</dbReference>
<keyword evidence="2" id="KW-1133">Transmembrane helix</keyword>
<dbReference type="InterPro" id="IPR036691">
    <property type="entry name" value="Endo/exonu/phosph_ase_sf"/>
</dbReference>
<organism evidence="4 5">
    <name type="scientific">Stylophora pistillata</name>
    <name type="common">Smooth cauliflower coral</name>
    <dbReference type="NCBI Taxonomy" id="50429"/>
    <lineage>
        <taxon>Eukaryota</taxon>
        <taxon>Metazoa</taxon>
        <taxon>Cnidaria</taxon>
        <taxon>Anthozoa</taxon>
        <taxon>Hexacorallia</taxon>
        <taxon>Scleractinia</taxon>
        <taxon>Astrocoeniina</taxon>
        <taxon>Pocilloporidae</taxon>
        <taxon>Stylophora</taxon>
    </lineage>
</organism>
<dbReference type="Gene3D" id="2.60.40.10">
    <property type="entry name" value="Immunoglobulins"/>
    <property type="match status" value="2"/>
</dbReference>
<proteinExistence type="predicted"/>
<dbReference type="SUPFAM" id="SSF56219">
    <property type="entry name" value="DNase I-like"/>
    <property type="match status" value="1"/>
</dbReference>
<feature type="region of interest" description="Disordered" evidence="1">
    <location>
        <begin position="753"/>
        <end position="778"/>
    </location>
</feature>
<dbReference type="InterPro" id="IPR003598">
    <property type="entry name" value="Ig_sub2"/>
</dbReference>
<dbReference type="InterPro" id="IPR003599">
    <property type="entry name" value="Ig_sub"/>
</dbReference>
<dbReference type="SMART" id="SM00408">
    <property type="entry name" value="IGc2"/>
    <property type="match status" value="2"/>
</dbReference>
<evidence type="ECO:0000313" key="4">
    <source>
        <dbReference type="EMBL" id="PFX20102.1"/>
    </source>
</evidence>
<dbReference type="PANTHER" id="PTHR47510:SF3">
    <property type="entry name" value="ENDO_EXONUCLEASE_PHOSPHATASE DOMAIN-CONTAINING PROTEIN"/>
    <property type="match status" value="1"/>
</dbReference>
<gene>
    <name evidence="4" type="primary">Lac</name>
    <name evidence="4" type="ORF">AWC38_SpisGene15458</name>
</gene>
<dbReference type="AlphaFoldDB" id="A0A2B4RV54"/>
<keyword evidence="2" id="KW-0472">Membrane</keyword>
<feature type="domain" description="Ig-like" evidence="3">
    <location>
        <begin position="503"/>
        <end position="579"/>
    </location>
</feature>
<dbReference type="Pfam" id="PF13927">
    <property type="entry name" value="Ig_3"/>
    <property type="match status" value="1"/>
</dbReference>
<dbReference type="InterPro" id="IPR036179">
    <property type="entry name" value="Ig-like_dom_sf"/>
</dbReference>
<evidence type="ECO:0000313" key="5">
    <source>
        <dbReference type="Proteomes" id="UP000225706"/>
    </source>
</evidence>
<dbReference type="STRING" id="50429.A0A2B4RV54"/>
<feature type="domain" description="Ig-like" evidence="3">
    <location>
        <begin position="838"/>
        <end position="922"/>
    </location>
</feature>
<protein>
    <submittedName>
        <fullName evidence="4">Lachesin</fullName>
    </submittedName>
</protein>
<keyword evidence="5" id="KW-1185">Reference proteome</keyword>
<evidence type="ECO:0000256" key="2">
    <source>
        <dbReference type="SAM" id="Phobius"/>
    </source>
</evidence>
<feature type="transmembrane region" description="Helical" evidence="2">
    <location>
        <begin position="705"/>
        <end position="738"/>
    </location>
</feature>
<dbReference type="InterPro" id="IPR013783">
    <property type="entry name" value="Ig-like_fold"/>
</dbReference>
<dbReference type="Gene3D" id="3.60.10.10">
    <property type="entry name" value="Endonuclease/exonuclease/phosphatase"/>
    <property type="match status" value="1"/>
</dbReference>
<dbReference type="SUPFAM" id="SSF48726">
    <property type="entry name" value="Immunoglobulin"/>
    <property type="match status" value="2"/>
</dbReference>
<comment type="caution">
    <text evidence="4">The sequence shown here is derived from an EMBL/GenBank/DDBJ whole genome shotgun (WGS) entry which is preliminary data.</text>
</comment>
<dbReference type="InterPro" id="IPR007110">
    <property type="entry name" value="Ig-like_dom"/>
</dbReference>